<feature type="transmembrane region" description="Helical" evidence="7">
    <location>
        <begin position="186"/>
        <end position="203"/>
    </location>
</feature>
<feature type="transmembrane region" description="Helical" evidence="7">
    <location>
        <begin position="387"/>
        <end position="408"/>
    </location>
</feature>
<dbReference type="PANTHER" id="PTHR21355:SF0">
    <property type="entry name" value="G-PROTEIN COUPLED RECEPTOR-ASSOCIATED PROTEIN LMBRD2"/>
    <property type="match status" value="1"/>
</dbReference>
<feature type="transmembrane region" description="Helical" evidence="7">
    <location>
        <begin position="350"/>
        <end position="367"/>
    </location>
</feature>
<organism evidence="8 9">
    <name type="scientific">Huiozyma naganishii (strain ATCC MYA-139 / BCRC 22969 / CBS 8797 / KCTC 17520 / NBRC 10181 / NCYC 3082 / Yp74L-3)</name>
    <name type="common">Yeast</name>
    <name type="synonym">Kazachstania naganishii</name>
    <dbReference type="NCBI Taxonomy" id="1071383"/>
    <lineage>
        <taxon>Eukaryota</taxon>
        <taxon>Fungi</taxon>
        <taxon>Dikarya</taxon>
        <taxon>Ascomycota</taxon>
        <taxon>Saccharomycotina</taxon>
        <taxon>Saccharomycetes</taxon>
        <taxon>Saccharomycetales</taxon>
        <taxon>Saccharomycetaceae</taxon>
        <taxon>Huiozyma</taxon>
    </lineage>
</organism>
<comment type="subcellular location">
    <subcellularLocation>
        <location evidence="1">Membrane</location>
        <topology evidence="1">Multi-pass membrane protein</topology>
    </subcellularLocation>
</comment>
<dbReference type="GO" id="GO:0016020">
    <property type="term" value="C:membrane"/>
    <property type="evidence" value="ECO:0007669"/>
    <property type="project" value="UniProtKB-SubCell"/>
</dbReference>
<evidence type="ECO:0000256" key="7">
    <source>
        <dbReference type="SAM" id="Phobius"/>
    </source>
</evidence>
<dbReference type="OrthoDB" id="203099at2759"/>
<evidence type="ECO:0000256" key="6">
    <source>
        <dbReference type="SAM" id="MobiDB-lite"/>
    </source>
</evidence>
<dbReference type="RefSeq" id="XP_022464033.1">
    <property type="nucleotide sequence ID" value="XM_022607436.1"/>
</dbReference>
<feature type="region of interest" description="Disordered" evidence="6">
    <location>
        <begin position="579"/>
        <end position="598"/>
    </location>
</feature>
<sequence>MVWFVVVRVVSWSVYGTFAAINRYFHYKTHWRDYPLTLAVVTVNMLLLLMTDFMLPLDIFHTSLWDRPAGDTTGPELPIGANATAGLPLSLLKREQPQGQAARGAFYVVWPTVYWLQFVICWFAIPVLISYIGLKYAAAYEEKRRKFVMAVYSNLKFYLLCLLGVAVGVVYLVFSTGHAIREFKPLLISMAHLYSLSYTLILLSRGVVLLPRALLNFASVPTTEAHNSLYVELSRRNDDLNDSQVNVLESAAGILQTQEVRNGDVLFNQLLLDCQQEVRGRIEGLNLQSVTGAGGSSGTSQIASLDKLNKTYNKFITHYYNYCYYQNQSNTIIHVLAQTGKTQLDLVRKYVIVALGVVSTVLSAFIVVLEVSPTKWAHGWVFLGSSWYNFILVFVILTYNTVASLYAMSQIKFSNFHLIANGGSNPANVLYYSLYSSRLLFPLCFNLMTLIPAAGSPQDESVFAQTLYGDVTLIPLVNALNKYLPPVFLVLVPLSFKYDIKEKILLRVLGEDYYYQFFGMMPYDPDSVQDDIEGSRTHVDEDYQYFLEDGRYLFERASANNVQRADSIEIGLTRASREGTAVRETTTQDDTTTPLSYI</sequence>
<comment type="similarity">
    <text evidence="2">Belongs to the LIMR family.</text>
</comment>
<dbReference type="PANTHER" id="PTHR21355">
    <property type="entry name" value="G-PROTEIN COUPLED RECEPTOR-ASSOCIATED PROTEIN LMBRD2"/>
    <property type="match status" value="1"/>
</dbReference>
<feature type="transmembrane region" description="Helical" evidence="7">
    <location>
        <begin position="155"/>
        <end position="174"/>
    </location>
</feature>
<dbReference type="EMBL" id="HE978317">
    <property type="protein sequence ID" value="CCK69787.1"/>
    <property type="molecule type" value="Genomic_DNA"/>
</dbReference>
<feature type="compositionally biased region" description="Low complexity" evidence="6">
    <location>
        <begin position="588"/>
        <end position="598"/>
    </location>
</feature>
<dbReference type="STRING" id="1071383.J7RXH6"/>
<evidence type="ECO:0000256" key="3">
    <source>
        <dbReference type="ARBA" id="ARBA00022692"/>
    </source>
</evidence>
<dbReference type="GeneID" id="34525476"/>
<keyword evidence="4 7" id="KW-1133">Transmembrane helix</keyword>
<evidence type="ECO:0000256" key="5">
    <source>
        <dbReference type="ARBA" id="ARBA00023136"/>
    </source>
</evidence>
<keyword evidence="3 7" id="KW-0812">Transmembrane</keyword>
<keyword evidence="5 7" id="KW-0472">Membrane</keyword>
<reference evidence="9" key="2">
    <citation type="submission" date="2012-08" db="EMBL/GenBank/DDBJ databases">
        <title>Genome sequence of Kazachstania naganishii.</title>
        <authorList>
            <person name="Gordon J.L."/>
            <person name="Armisen D."/>
            <person name="Proux-Wera E."/>
            <person name="OhEigeartaigh S.S."/>
            <person name="Byrne K.P."/>
            <person name="Wolfe K.H."/>
        </authorList>
    </citation>
    <scope>NUCLEOTIDE SEQUENCE [LARGE SCALE GENOMIC DNA]</scope>
    <source>
        <strain evidence="9">ATCC MYA-139 / BCRC 22969 / CBS 8797 / CCRC 22969 / KCTC 17520 / NBRC 10181 / NCYC 3082</strain>
    </source>
</reference>
<gene>
    <name evidence="8" type="primary">KNAG0D00340</name>
    <name evidence="8" type="ordered locus">KNAG_0D00340</name>
</gene>
<dbReference type="KEGG" id="kng:KNAG_0D00340"/>
<proteinExistence type="inferred from homology"/>
<accession>J7RXH6</accession>
<dbReference type="InterPro" id="IPR006876">
    <property type="entry name" value="LMBR1-like_membr_prot"/>
</dbReference>
<dbReference type="OMA" id="DHICTEC"/>
<evidence type="ECO:0000256" key="1">
    <source>
        <dbReference type="ARBA" id="ARBA00004141"/>
    </source>
</evidence>
<evidence type="ECO:0000256" key="2">
    <source>
        <dbReference type="ARBA" id="ARBA00010487"/>
    </source>
</evidence>
<dbReference type="Pfam" id="PF04791">
    <property type="entry name" value="LMBR1"/>
    <property type="match status" value="1"/>
</dbReference>
<dbReference type="Proteomes" id="UP000006310">
    <property type="component" value="Chromosome 4"/>
</dbReference>
<reference evidence="8 9" key="1">
    <citation type="journal article" date="2011" name="Proc. Natl. Acad. Sci. U.S.A.">
        <title>Evolutionary erosion of yeast sex chromosomes by mating-type switching accidents.</title>
        <authorList>
            <person name="Gordon J.L."/>
            <person name="Armisen D."/>
            <person name="Proux-Wera E."/>
            <person name="Oheigeartaigh S.S."/>
            <person name="Byrne K.P."/>
            <person name="Wolfe K.H."/>
        </authorList>
    </citation>
    <scope>NUCLEOTIDE SEQUENCE [LARGE SCALE GENOMIC DNA]</scope>
    <source>
        <strain evidence="9">ATCC MYA-139 / BCRC 22969 / CBS 8797 / CCRC 22969 / KCTC 17520 / NBRC 10181 / NCYC 3082</strain>
    </source>
</reference>
<evidence type="ECO:0000256" key="4">
    <source>
        <dbReference type="ARBA" id="ARBA00022989"/>
    </source>
</evidence>
<feature type="transmembrane region" description="Helical" evidence="7">
    <location>
        <begin position="37"/>
        <end position="57"/>
    </location>
</feature>
<name>J7RXH6_HUIN7</name>
<dbReference type="eggNOG" id="KOG2296">
    <property type="taxonomic scope" value="Eukaryota"/>
</dbReference>
<keyword evidence="9" id="KW-1185">Reference proteome</keyword>
<dbReference type="InterPro" id="IPR051584">
    <property type="entry name" value="GPCR-associated_LMBR1"/>
</dbReference>
<dbReference type="AlphaFoldDB" id="J7RXH6"/>
<dbReference type="HOGENOM" id="CLU_425897_0_0_1"/>
<protein>
    <submittedName>
        <fullName evidence="8">Uncharacterized protein</fullName>
    </submittedName>
</protein>
<feature type="transmembrane region" description="Helical" evidence="7">
    <location>
        <begin position="6"/>
        <end position="25"/>
    </location>
</feature>
<evidence type="ECO:0000313" key="9">
    <source>
        <dbReference type="Proteomes" id="UP000006310"/>
    </source>
</evidence>
<evidence type="ECO:0000313" key="8">
    <source>
        <dbReference type="EMBL" id="CCK69787.1"/>
    </source>
</evidence>
<feature type="transmembrane region" description="Helical" evidence="7">
    <location>
        <begin position="429"/>
        <end position="451"/>
    </location>
</feature>
<feature type="transmembrane region" description="Helical" evidence="7">
    <location>
        <begin position="114"/>
        <end position="134"/>
    </location>
</feature>